<dbReference type="InterPro" id="IPR015797">
    <property type="entry name" value="NUDIX_hydrolase-like_dom_sf"/>
</dbReference>
<dbReference type="GO" id="GO:0016787">
    <property type="term" value="F:hydrolase activity"/>
    <property type="evidence" value="ECO:0007669"/>
    <property type="project" value="UniProtKB-KW"/>
</dbReference>
<organism evidence="5 6">
    <name type="scientific">Prauserella endophytica</name>
    <dbReference type="NCBI Taxonomy" id="1592324"/>
    <lineage>
        <taxon>Bacteria</taxon>
        <taxon>Bacillati</taxon>
        <taxon>Actinomycetota</taxon>
        <taxon>Actinomycetes</taxon>
        <taxon>Pseudonocardiales</taxon>
        <taxon>Pseudonocardiaceae</taxon>
        <taxon>Prauserella</taxon>
        <taxon>Prauserella coralliicola group</taxon>
    </lineage>
</organism>
<dbReference type="PANTHER" id="PTHR43046">
    <property type="entry name" value="GDP-MANNOSE MANNOSYL HYDROLASE"/>
    <property type="match status" value="1"/>
</dbReference>
<evidence type="ECO:0000256" key="3">
    <source>
        <dbReference type="ARBA" id="ARBA00022842"/>
    </source>
</evidence>
<dbReference type="PANTHER" id="PTHR43046:SF12">
    <property type="entry name" value="GDP-MANNOSE MANNOSYL HYDROLASE"/>
    <property type="match status" value="1"/>
</dbReference>
<dbReference type="Proteomes" id="UP000309992">
    <property type="component" value="Unassembled WGS sequence"/>
</dbReference>
<evidence type="ECO:0000256" key="2">
    <source>
        <dbReference type="ARBA" id="ARBA00022801"/>
    </source>
</evidence>
<dbReference type="RefSeq" id="WP_137097521.1">
    <property type="nucleotide sequence ID" value="NZ_SWMS01000058.1"/>
</dbReference>
<dbReference type="EMBL" id="SWMS01000058">
    <property type="protein sequence ID" value="TKG58102.1"/>
    <property type="molecule type" value="Genomic_DNA"/>
</dbReference>
<comment type="cofactor">
    <cofactor evidence="1">
        <name>Mg(2+)</name>
        <dbReference type="ChEBI" id="CHEBI:18420"/>
    </cofactor>
</comment>
<keyword evidence="2 5" id="KW-0378">Hydrolase</keyword>
<dbReference type="Pfam" id="PF00293">
    <property type="entry name" value="NUDIX"/>
    <property type="match status" value="1"/>
</dbReference>
<comment type="caution">
    <text evidence="5">The sequence shown here is derived from an EMBL/GenBank/DDBJ whole genome shotgun (WGS) entry which is preliminary data.</text>
</comment>
<reference evidence="5 6" key="1">
    <citation type="journal article" date="2015" name="Antonie Van Leeuwenhoek">
        <title>Prauserella endophytica sp. nov., an endophytic actinobacterium isolated from Tamarix taklamakanensis.</title>
        <authorList>
            <person name="Liu J.M."/>
            <person name="Habden X."/>
            <person name="Guo L."/>
            <person name="Tuo L."/>
            <person name="Jiang Z.K."/>
            <person name="Liu S.W."/>
            <person name="Liu X.F."/>
            <person name="Chen L."/>
            <person name="Li R.F."/>
            <person name="Zhang Y.Q."/>
            <person name="Sun C.H."/>
        </authorList>
    </citation>
    <scope>NUCLEOTIDE SEQUENCE [LARGE SCALE GENOMIC DNA]</scope>
    <source>
        <strain evidence="5 6">CGMCC 4.7182</strain>
    </source>
</reference>
<feature type="domain" description="Nudix hydrolase" evidence="4">
    <location>
        <begin position="14"/>
        <end position="147"/>
    </location>
</feature>
<dbReference type="PROSITE" id="PS00893">
    <property type="entry name" value="NUDIX_BOX"/>
    <property type="match status" value="1"/>
</dbReference>
<dbReference type="InterPro" id="IPR020084">
    <property type="entry name" value="NUDIX_hydrolase_CS"/>
</dbReference>
<accession>A0ABY2RS50</accession>
<gene>
    <name evidence="5" type="ORF">FCN18_38415</name>
</gene>
<dbReference type="SUPFAM" id="SSF55811">
    <property type="entry name" value="Nudix"/>
    <property type="match status" value="1"/>
</dbReference>
<dbReference type="CDD" id="cd18876">
    <property type="entry name" value="NUDIX_Hydrolase"/>
    <property type="match status" value="1"/>
</dbReference>
<evidence type="ECO:0000256" key="1">
    <source>
        <dbReference type="ARBA" id="ARBA00001946"/>
    </source>
</evidence>
<protein>
    <submittedName>
        <fullName evidence="5">NUDIX hydrolase</fullName>
    </submittedName>
</protein>
<evidence type="ECO:0000313" key="5">
    <source>
        <dbReference type="EMBL" id="TKG58102.1"/>
    </source>
</evidence>
<keyword evidence="3" id="KW-0460">Magnesium</keyword>
<keyword evidence="6" id="KW-1185">Reference proteome</keyword>
<name>A0ABY2RS50_9PSEU</name>
<proteinExistence type="predicted"/>
<dbReference type="InterPro" id="IPR000086">
    <property type="entry name" value="NUDIX_hydrolase_dom"/>
</dbReference>
<evidence type="ECO:0000259" key="4">
    <source>
        <dbReference type="PROSITE" id="PS51462"/>
    </source>
</evidence>
<evidence type="ECO:0000313" key="6">
    <source>
        <dbReference type="Proteomes" id="UP000309992"/>
    </source>
</evidence>
<dbReference type="Gene3D" id="3.90.79.10">
    <property type="entry name" value="Nucleoside Triphosphate Pyrophosphohydrolase"/>
    <property type="match status" value="1"/>
</dbReference>
<sequence length="162" mass="17384">MDLLPFDEYVASLARKRMSAGVLFRDTTGRVLLVEPSYKPHWDIPGGAVDADEPPWATAVREVREEVGIDRPLGRLLVIDHVSADGRMPEGIAFVFDGGLVTDQQVRSLSLTDPEIVSAGLHTLDEAAAKVKPALAARLAVAVEAADRGELALCEDGKRVTG</sequence>
<dbReference type="PROSITE" id="PS51462">
    <property type="entry name" value="NUDIX"/>
    <property type="match status" value="1"/>
</dbReference>